<dbReference type="SUPFAM" id="SSF53448">
    <property type="entry name" value="Nucleotide-diphospho-sugar transferases"/>
    <property type="match status" value="1"/>
</dbReference>
<dbReference type="EMBL" id="CAXAMN010017891">
    <property type="protein sequence ID" value="CAK9051365.1"/>
    <property type="molecule type" value="Genomic_DNA"/>
</dbReference>
<dbReference type="Pfam" id="PF00398">
    <property type="entry name" value="RrnaAD"/>
    <property type="match status" value="1"/>
</dbReference>
<dbReference type="InterPro" id="IPR020598">
    <property type="entry name" value="rRNA_Ade_methylase_Trfase_N"/>
</dbReference>
<comment type="similarity">
    <text evidence="6">Belongs to the class I-like SAM-binding methyltransferase superfamily. rRNA adenine N(6)-methyltransferase family.</text>
</comment>
<comment type="caution">
    <text evidence="8">The sequence shown here is derived from an EMBL/GenBank/DDBJ whole genome shotgun (WGS) entry which is preliminary data.</text>
</comment>
<keyword evidence="2 6" id="KW-0489">Methyltransferase</keyword>
<dbReference type="SUPFAM" id="SSF53335">
    <property type="entry name" value="S-adenosyl-L-methionine-dependent methyltransferases"/>
    <property type="match status" value="1"/>
</dbReference>
<dbReference type="Proteomes" id="UP001642484">
    <property type="component" value="Unassembled WGS sequence"/>
</dbReference>
<dbReference type="Pfam" id="PF01467">
    <property type="entry name" value="CTP_transf_like"/>
    <property type="match status" value="1"/>
</dbReference>
<dbReference type="PANTHER" id="PTHR11226:SF0">
    <property type="entry name" value="UDP-GLUCOSE:GLYCOPROTEIN GLUCOSYLTRANSFERASE"/>
    <property type="match status" value="1"/>
</dbReference>
<dbReference type="InterPro" id="IPR040497">
    <property type="entry name" value="Glyco_transf_24"/>
</dbReference>
<comment type="cofactor">
    <cofactor evidence="1">
        <name>Ca(2+)</name>
        <dbReference type="ChEBI" id="CHEBI:29108"/>
    </cofactor>
</comment>
<dbReference type="CDD" id="cd06432">
    <property type="entry name" value="GT8_HUGT1_C_like"/>
    <property type="match status" value="1"/>
</dbReference>
<feature type="binding site" evidence="6">
    <location>
        <position position="941"/>
    </location>
    <ligand>
        <name>S-adenosyl-L-methionine</name>
        <dbReference type="ChEBI" id="CHEBI:59789"/>
    </ligand>
</feature>
<proteinExistence type="inferred from homology"/>
<organism evidence="8 9">
    <name type="scientific">Durusdinium trenchii</name>
    <dbReference type="NCBI Taxonomy" id="1381693"/>
    <lineage>
        <taxon>Eukaryota</taxon>
        <taxon>Sar</taxon>
        <taxon>Alveolata</taxon>
        <taxon>Dinophyceae</taxon>
        <taxon>Suessiales</taxon>
        <taxon>Symbiodiniaceae</taxon>
        <taxon>Durusdinium</taxon>
    </lineage>
</organism>
<name>A0ABP0MMN2_9DINO</name>
<feature type="binding site" evidence="6">
    <location>
        <position position="999"/>
    </location>
    <ligand>
        <name>S-adenosyl-L-methionine</name>
        <dbReference type="ChEBI" id="CHEBI:59789"/>
    </ligand>
</feature>
<dbReference type="InterPro" id="IPR029063">
    <property type="entry name" value="SAM-dependent_MTases_sf"/>
</dbReference>
<feature type="binding site" evidence="6">
    <location>
        <position position="943"/>
    </location>
    <ligand>
        <name>S-adenosyl-L-methionine</name>
        <dbReference type="ChEBI" id="CHEBI:59789"/>
    </ligand>
</feature>
<reference evidence="8 9" key="1">
    <citation type="submission" date="2024-02" db="EMBL/GenBank/DDBJ databases">
        <authorList>
            <person name="Chen Y."/>
            <person name="Shah S."/>
            <person name="Dougan E. K."/>
            <person name="Thang M."/>
            <person name="Chan C."/>
        </authorList>
    </citation>
    <scope>NUCLEOTIDE SEQUENCE [LARGE SCALE GENOMIC DNA]</scope>
</reference>
<dbReference type="Pfam" id="PF18404">
    <property type="entry name" value="Glyco_transf_24"/>
    <property type="match status" value="1"/>
</dbReference>
<dbReference type="PANTHER" id="PTHR11226">
    <property type="entry name" value="UDP-GLUCOSE GLYCOPROTEIN:GLUCOSYLTRANSFERASE"/>
    <property type="match status" value="1"/>
</dbReference>
<dbReference type="InterPro" id="IPR014729">
    <property type="entry name" value="Rossmann-like_a/b/a_fold"/>
</dbReference>
<dbReference type="Gene3D" id="3.40.50.620">
    <property type="entry name" value="HUPs"/>
    <property type="match status" value="1"/>
</dbReference>
<dbReference type="SMART" id="SM00650">
    <property type="entry name" value="rADc"/>
    <property type="match status" value="1"/>
</dbReference>
<evidence type="ECO:0000313" key="9">
    <source>
        <dbReference type="Proteomes" id="UP001642484"/>
    </source>
</evidence>
<evidence type="ECO:0000256" key="2">
    <source>
        <dbReference type="ARBA" id="ARBA00022603"/>
    </source>
</evidence>
<dbReference type="InterPro" id="IPR009448">
    <property type="entry name" value="UDP-g_GGtrans"/>
</dbReference>
<feature type="binding site" evidence="6">
    <location>
        <position position="1075"/>
    </location>
    <ligand>
        <name>S-adenosyl-L-methionine</name>
        <dbReference type="ChEBI" id="CHEBI:59789"/>
    </ligand>
</feature>
<keyword evidence="4 6" id="KW-0949">S-adenosyl-L-methionine</keyword>
<evidence type="ECO:0000256" key="3">
    <source>
        <dbReference type="ARBA" id="ARBA00022679"/>
    </source>
</evidence>
<dbReference type="InterPro" id="IPR007929">
    <property type="entry name" value="DUF723"/>
</dbReference>
<comment type="caution">
    <text evidence="6">Lacks conserved residue(s) required for the propagation of feature annotation.</text>
</comment>
<evidence type="ECO:0000256" key="4">
    <source>
        <dbReference type="ARBA" id="ARBA00022691"/>
    </source>
</evidence>
<evidence type="ECO:0000313" key="8">
    <source>
        <dbReference type="EMBL" id="CAK9051365.1"/>
    </source>
</evidence>
<evidence type="ECO:0000256" key="1">
    <source>
        <dbReference type="ARBA" id="ARBA00001913"/>
    </source>
</evidence>
<dbReference type="Pfam" id="PF06427">
    <property type="entry name" value="UDP-g_GGTase"/>
    <property type="match status" value="1"/>
</dbReference>
<accession>A0ABP0MMN2</accession>
<dbReference type="Gene3D" id="3.40.50.150">
    <property type="entry name" value="Vaccinia Virus protein VP39"/>
    <property type="match status" value="1"/>
</dbReference>
<gene>
    <name evidence="8" type="ORF">CCMP2556_LOCUS26086</name>
</gene>
<evidence type="ECO:0000256" key="6">
    <source>
        <dbReference type="PROSITE-ProRule" id="PRU01026"/>
    </source>
</evidence>
<feature type="binding site" evidence="6">
    <location>
        <position position="972"/>
    </location>
    <ligand>
        <name>S-adenosyl-L-methionine</name>
        <dbReference type="ChEBI" id="CHEBI:59789"/>
    </ligand>
</feature>
<keyword evidence="9" id="KW-1185">Reference proteome</keyword>
<dbReference type="Pfam" id="PF05265">
    <property type="entry name" value="DUF723"/>
    <property type="match status" value="1"/>
</dbReference>
<sequence>MDGHFALPSGDKQTSCSCLGGRLLNPSMTHLEFTATYGHIMGASRALDVRERLTDLDSQAPFEEIHLDVSSYGSHGPNVSPLQQLLHPLQRRLARRTRVWLQQGVFSFASLAELLQSCYQQLLAKARREGWLLEELSVLPRLTGEGRCRMEGACIEDYVALGGTFDRLHEGHKVLLSCAAAMATRGLVVGISGEPLLREKASASLLQSWGERAREVAAFLALQQPMLSVRLEELQDPFGPSLWPQLRALVVSVETATGAQSINVERRRLGRTDLEIWVVPLVGGQGEGKLSSSGLRTDAELLMAFDECWARAQPDLSGAGSGGRWAKLVPTLAKIAGRELLERPERQRQRCLQRLTEPLDPETGLARCLELLSVAVGGQTLELLKVLADELHWSEDRVPRHANMHWVRAEALQILGAGDSKKADRTMLPHLKKGCVSAKRAGVHQVIVQKLSVLKFLGTAVPVAMQDPNLPAERIGDLCRLAIQKKLTKELEVQFSEKADIPQEESLLLEDLQDHDAPAIWVCNGRRIDLEAGGAPISARHVHALELLEGQYDLSKSASDDESEEAQEEEAKALSQWLEIDGNESTGSLPASVYGLVAAIRSEVLSHAKHDRFTQPAKIFKRAPPAFRVKIPPAQPEGASPITVYGILDPLSTTAQSASAALALFGMAFNAEVNLVLNPPMQVEEYPLKRYYREVVRWPERLADGRLLAEVAQEANQQVGRGLAEFTLATQHTLTAAVHALPTWLVTAHEALHDMDNLRPVDVLSKGGHCQTTYALRQLYVEGQAMILGAQGWPIATAKGMQFEITGKGALEASDDTIVMGNLGYFQVRGDPGLYKASLKSGPSNETFELVTRNDLEAFREDCARIWGNLYDYSTAKYQDNHTPVLIRCPLHGIFRMRPRDHLQRRLGCPKCGSSVPGSVHDTAATLARAPSETAPRWGQHRLQSYSVAEQIAAAALRSREHTEPRWVAEIGVGTGVLTSALLKRLRSTSKSGGVVGFEIDEEILKEGFSKGGELHRHRAQCYDLTEDAKSCTRADWAAKLSDGESEGSRLRCVILKGNVLTCQIPLQCQTLVGNLPYGISSALLRHFLRQDPPLRRMVLMLQKEFAQKLLAKPGSSKFTALSALCAASCTSQVLIDRLGPELFQPPPRVDSQVLLLEPKQARGALRPSFERLCHALLPPDSRRSADLPLQSALEAVEAEGKSLELPPRWRVAFGPAGVDPAMRTSQLSVENLLALSDVLDELSGRAKTEVAASSGNVSSYITPPHQLRVKMRPGKSHDALFAEEGTKARRRARGSRIMSALQSLLGSSQADQASVVKKAADGEETVHIFSVASGHLYEKLLGIMILSVRNNTQNPLHFWFIDNFLSPKFKAFIPWLAARYDFKYDFVTYKWPSWLNPQSEKQRLIWAYKILFLDVLFPQDVPKIIFIDADQVVRADVKELWELDLKGKVYGFVPMGDSNPDTEGFRFWKQGYWKSHLQGLPYHISALFVVDLLEFRRTSTGETLRGVYNQLSRDPNSLANLDQDLPNFAQHQVPIFTLPTEWLWCETWCSQESKKLAKTIDLCQNPLTKEPKIVMAKRIISEWQTYHNEVQSLQEEHDDASTSMPPGKVEL</sequence>
<dbReference type="InterPro" id="IPR004821">
    <property type="entry name" value="Cyt_trans-like"/>
</dbReference>
<keyword evidence="3 6" id="KW-0808">Transferase</keyword>
<dbReference type="SUPFAM" id="SSF52374">
    <property type="entry name" value="Nucleotidylyl transferase"/>
    <property type="match status" value="1"/>
</dbReference>
<dbReference type="InterPro" id="IPR001737">
    <property type="entry name" value="KsgA/Erm"/>
</dbReference>
<protein>
    <recommendedName>
        <fullName evidence="7">Ribosomal RNA adenine methylase transferase N-terminal domain-containing protein</fullName>
    </recommendedName>
</protein>
<keyword evidence="5 6" id="KW-0694">RNA-binding</keyword>
<dbReference type="InterPro" id="IPR029044">
    <property type="entry name" value="Nucleotide-diphossugar_trans"/>
</dbReference>
<feature type="domain" description="Ribosomal RNA adenine methylase transferase N-terminal" evidence="7">
    <location>
        <begin position="948"/>
        <end position="1161"/>
    </location>
</feature>
<dbReference type="PROSITE" id="PS51689">
    <property type="entry name" value="SAM_RNA_A_N6_MT"/>
    <property type="match status" value="1"/>
</dbReference>
<dbReference type="Gene3D" id="3.90.550.10">
    <property type="entry name" value="Spore Coat Polysaccharide Biosynthesis Protein SpsA, Chain A"/>
    <property type="match status" value="1"/>
</dbReference>
<evidence type="ECO:0000259" key="7">
    <source>
        <dbReference type="SMART" id="SM00650"/>
    </source>
</evidence>
<evidence type="ECO:0000256" key="5">
    <source>
        <dbReference type="ARBA" id="ARBA00022884"/>
    </source>
</evidence>